<dbReference type="SUPFAM" id="SSF53850">
    <property type="entry name" value="Periplasmic binding protein-like II"/>
    <property type="match status" value="1"/>
</dbReference>
<dbReference type="PANTHER" id="PTHR43047">
    <property type="entry name" value="TWO-COMPONENT HISTIDINE PROTEIN KINASE"/>
    <property type="match status" value="1"/>
</dbReference>
<dbReference type="Proteomes" id="UP000501780">
    <property type="component" value="Chromosome"/>
</dbReference>
<keyword evidence="4" id="KW-0808">Transferase</keyword>
<keyword evidence="8" id="KW-0812">Transmembrane</keyword>
<dbReference type="SMART" id="SM00387">
    <property type="entry name" value="HATPase_c"/>
    <property type="match status" value="1"/>
</dbReference>
<accession>A0A6H0KW83</accession>
<dbReference type="Pfam" id="PF00072">
    <property type="entry name" value="Response_reg"/>
    <property type="match status" value="1"/>
</dbReference>
<feature type="domain" description="Response regulatory" evidence="10">
    <location>
        <begin position="827"/>
        <end position="937"/>
    </location>
</feature>
<dbReference type="SUPFAM" id="SSF55785">
    <property type="entry name" value="PYP-like sensor domain (PAS domain)"/>
    <property type="match status" value="1"/>
</dbReference>
<dbReference type="GO" id="GO:0009927">
    <property type="term" value="F:histidine phosphotransfer kinase activity"/>
    <property type="evidence" value="ECO:0007669"/>
    <property type="project" value="TreeGrafter"/>
</dbReference>
<dbReference type="Pfam" id="PF02518">
    <property type="entry name" value="HATPase_c"/>
    <property type="match status" value="1"/>
</dbReference>
<dbReference type="InterPro" id="IPR004358">
    <property type="entry name" value="Sig_transdc_His_kin-like_C"/>
</dbReference>
<evidence type="ECO:0000256" key="8">
    <source>
        <dbReference type="SAM" id="Phobius"/>
    </source>
</evidence>
<evidence type="ECO:0000259" key="10">
    <source>
        <dbReference type="PROSITE" id="PS50110"/>
    </source>
</evidence>
<dbReference type="InterPro" id="IPR000700">
    <property type="entry name" value="PAS-assoc_C"/>
</dbReference>
<dbReference type="SMART" id="SM00086">
    <property type="entry name" value="PAC"/>
    <property type="match status" value="2"/>
</dbReference>
<keyword evidence="13" id="KW-1185">Reference proteome</keyword>
<dbReference type="InterPro" id="IPR011006">
    <property type="entry name" value="CheY-like_superfamily"/>
</dbReference>
<evidence type="ECO:0000256" key="7">
    <source>
        <dbReference type="SAM" id="Coils"/>
    </source>
</evidence>
<dbReference type="InterPro" id="IPR035965">
    <property type="entry name" value="PAS-like_dom_sf"/>
</dbReference>
<dbReference type="InterPro" id="IPR003661">
    <property type="entry name" value="HisK_dim/P_dom"/>
</dbReference>
<evidence type="ECO:0000256" key="2">
    <source>
        <dbReference type="ARBA" id="ARBA00012438"/>
    </source>
</evidence>
<evidence type="ECO:0000259" key="9">
    <source>
        <dbReference type="PROSITE" id="PS50109"/>
    </source>
</evidence>
<feature type="domain" description="PAC" evidence="11">
    <location>
        <begin position="378"/>
        <end position="429"/>
    </location>
</feature>
<dbReference type="PANTHER" id="PTHR43047:SF72">
    <property type="entry name" value="OSMOSENSING HISTIDINE PROTEIN KINASE SLN1"/>
    <property type="match status" value="1"/>
</dbReference>
<keyword evidence="3 6" id="KW-0597">Phosphoprotein</keyword>
<dbReference type="SMART" id="SM00388">
    <property type="entry name" value="HisKA"/>
    <property type="match status" value="1"/>
</dbReference>
<dbReference type="PRINTS" id="PR00344">
    <property type="entry name" value="BCTRLSENSOR"/>
</dbReference>
<dbReference type="SUPFAM" id="SSF55874">
    <property type="entry name" value="ATPase domain of HSP90 chaperone/DNA topoisomerase II/histidine kinase"/>
    <property type="match status" value="1"/>
</dbReference>
<dbReference type="SMART" id="SM00448">
    <property type="entry name" value="REC"/>
    <property type="match status" value="1"/>
</dbReference>
<dbReference type="InterPro" id="IPR036890">
    <property type="entry name" value="HATPase_C_sf"/>
</dbReference>
<dbReference type="EMBL" id="CP050831">
    <property type="protein sequence ID" value="QIU97321.1"/>
    <property type="molecule type" value="Genomic_DNA"/>
</dbReference>
<dbReference type="AlphaFoldDB" id="A0A6H0KW83"/>
<dbReference type="Pfam" id="PF00497">
    <property type="entry name" value="SBP_bac_3"/>
    <property type="match status" value="1"/>
</dbReference>
<dbReference type="RefSeq" id="WP_167967016.1">
    <property type="nucleotide sequence ID" value="NZ_CP050831.1"/>
</dbReference>
<dbReference type="Gene3D" id="3.40.50.2300">
    <property type="match status" value="1"/>
</dbReference>
<dbReference type="KEGG" id="bfc:BacF7301_25590"/>
<evidence type="ECO:0000256" key="4">
    <source>
        <dbReference type="ARBA" id="ARBA00022679"/>
    </source>
</evidence>
<reference evidence="12 13" key="1">
    <citation type="submission" date="2020-03" db="EMBL/GenBank/DDBJ databases">
        <title>Genomic analysis of Bacteroides faecium CBA7301.</title>
        <authorList>
            <person name="Kim J."/>
            <person name="Roh S.W."/>
        </authorList>
    </citation>
    <scope>NUCLEOTIDE SEQUENCE [LARGE SCALE GENOMIC DNA]</scope>
    <source>
        <strain evidence="12 13">CBA7301</strain>
    </source>
</reference>
<dbReference type="GO" id="GO:0000155">
    <property type="term" value="F:phosphorelay sensor kinase activity"/>
    <property type="evidence" value="ECO:0007669"/>
    <property type="project" value="InterPro"/>
</dbReference>
<evidence type="ECO:0000256" key="1">
    <source>
        <dbReference type="ARBA" id="ARBA00000085"/>
    </source>
</evidence>
<dbReference type="Gene3D" id="3.30.565.10">
    <property type="entry name" value="Histidine kinase-like ATPase, C-terminal domain"/>
    <property type="match status" value="1"/>
</dbReference>
<dbReference type="Gene3D" id="3.30.450.20">
    <property type="entry name" value="PAS domain"/>
    <property type="match status" value="2"/>
</dbReference>
<dbReference type="SUPFAM" id="SSF52172">
    <property type="entry name" value="CheY-like"/>
    <property type="match status" value="1"/>
</dbReference>
<dbReference type="SMART" id="SM00062">
    <property type="entry name" value="PBPb"/>
    <property type="match status" value="1"/>
</dbReference>
<dbReference type="EC" id="2.7.13.3" evidence="2"/>
<organism evidence="12 13">
    <name type="scientific">Bacteroides faecium</name>
    <dbReference type="NCBI Taxonomy" id="2715212"/>
    <lineage>
        <taxon>Bacteria</taxon>
        <taxon>Pseudomonadati</taxon>
        <taxon>Bacteroidota</taxon>
        <taxon>Bacteroidia</taxon>
        <taxon>Bacteroidales</taxon>
        <taxon>Bacteroidaceae</taxon>
        <taxon>Bacteroides</taxon>
    </lineage>
</organism>
<dbReference type="InterPro" id="IPR001638">
    <property type="entry name" value="Solute-binding_3/MltF_N"/>
</dbReference>
<gene>
    <name evidence="12" type="ORF">BacF7301_25590</name>
</gene>
<evidence type="ECO:0000313" key="13">
    <source>
        <dbReference type="Proteomes" id="UP000501780"/>
    </source>
</evidence>
<keyword evidence="8" id="KW-1133">Transmembrane helix</keyword>
<dbReference type="InterPro" id="IPR003594">
    <property type="entry name" value="HATPase_dom"/>
</dbReference>
<dbReference type="Pfam" id="PF00512">
    <property type="entry name" value="HisKA"/>
    <property type="match status" value="1"/>
</dbReference>
<dbReference type="PROSITE" id="PS50113">
    <property type="entry name" value="PAC"/>
    <property type="match status" value="1"/>
</dbReference>
<keyword evidence="7" id="KW-0175">Coiled coil</keyword>
<evidence type="ECO:0000256" key="5">
    <source>
        <dbReference type="ARBA" id="ARBA00022777"/>
    </source>
</evidence>
<dbReference type="PROSITE" id="PS50109">
    <property type="entry name" value="HIS_KIN"/>
    <property type="match status" value="1"/>
</dbReference>
<dbReference type="InterPro" id="IPR005467">
    <property type="entry name" value="His_kinase_dom"/>
</dbReference>
<evidence type="ECO:0000256" key="6">
    <source>
        <dbReference type="PROSITE-ProRule" id="PRU00169"/>
    </source>
</evidence>
<keyword evidence="8" id="KW-0472">Membrane</keyword>
<dbReference type="CDD" id="cd13704">
    <property type="entry name" value="PBP2_HisK"/>
    <property type="match status" value="1"/>
</dbReference>
<dbReference type="Gene3D" id="3.40.190.10">
    <property type="entry name" value="Periplasmic binding protein-like II"/>
    <property type="match status" value="2"/>
</dbReference>
<feature type="coiled-coil region" evidence="7">
    <location>
        <begin position="277"/>
        <end position="318"/>
    </location>
</feature>
<dbReference type="Gene3D" id="1.10.287.130">
    <property type="match status" value="1"/>
</dbReference>
<dbReference type="InterPro" id="IPR001610">
    <property type="entry name" value="PAC"/>
</dbReference>
<feature type="modified residue" description="4-aspartylphosphate" evidence="6">
    <location>
        <position position="874"/>
    </location>
</feature>
<dbReference type="SUPFAM" id="SSF47384">
    <property type="entry name" value="Homodimeric domain of signal transducing histidine kinase"/>
    <property type="match status" value="1"/>
</dbReference>
<evidence type="ECO:0000313" key="12">
    <source>
        <dbReference type="EMBL" id="QIU97321.1"/>
    </source>
</evidence>
<dbReference type="GO" id="GO:0005886">
    <property type="term" value="C:plasma membrane"/>
    <property type="evidence" value="ECO:0007669"/>
    <property type="project" value="TreeGrafter"/>
</dbReference>
<dbReference type="PROSITE" id="PS50110">
    <property type="entry name" value="RESPONSE_REGULATORY"/>
    <property type="match status" value="1"/>
</dbReference>
<evidence type="ECO:0000256" key="3">
    <source>
        <dbReference type="ARBA" id="ARBA00022553"/>
    </source>
</evidence>
<feature type="domain" description="Histidine kinase" evidence="9">
    <location>
        <begin position="577"/>
        <end position="788"/>
    </location>
</feature>
<proteinExistence type="predicted"/>
<dbReference type="InterPro" id="IPR001789">
    <property type="entry name" value="Sig_transdc_resp-reg_receiver"/>
</dbReference>
<dbReference type="CDD" id="cd00082">
    <property type="entry name" value="HisKA"/>
    <property type="match status" value="1"/>
</dbReference>
<protein>
    <recommendedName>
        <fullName evidence="2">histidine kinase</fullName>
        <ecNumber evidence="2">2.7.13.3</ecNumber>
    </recommendedName>
</protein>
<sequence>MKTRIYITLLILLHVTMQALAEEPRKIIIRGDEAFPPYEFINDKGEPDGFNIDLTRAVMKELGLPYDLQLEDWTEALRQFENGEVDLITGVAKLETPDKRFYLSKAHSYVDYIIVCRKNAPVRSARELSKKSIIVQRYSLPHRKLVEMGYETGLIVVDNMMEGLNRLSQGEGDAAVCPGNMAQGLIYKDGLTNLIIVDSGWPLREYCFASTDYRLLEQIDAAVLKLKKAGVYDRIYMKWLGEKPVFTIPLWLYSLLGALLLTAVLLFIFVSVYKKRVKRGEKLLKEENEKLNALLLENRKHEKMMREQETRLDLAMEAGDIAAWIYQPETQEIKTLRGNALAGKGLSMEENLQILHPADHAIQKGLFETLLGGEKDTAEAIFRYMHEDGTYHYYESRMIVRREEGEDVAILGTQKDITKEVHNNKMLNDTVEKLRFAIQTARMAMWEFDCKTLVFTSYNDPVADYKDGAPISINTYDSYFQKDGTEWDLLEEATRIMAEGEEKTYRFIVKMKTKYDSDWQYCVVRGVPMDKDATGRVIKYLGVRLNITEQMNYQKLLEQEREDARQADKLKSAFLANMSHEIRTPLNAIVGFSGLLQTTEEPELRQEFINIINNNNDLLLRLIGDILDLSKIESGLMELKPELFDLSETFKETYVTLKQRCTNSEVEFLGYNPYKSCRVNLDKNRLVQVGTNFITNAIKHTQKGYIRMGYEYVDEGVRIFVEDTGCGIPKEKQCKLFQRFAKLDDFTQGTGLGLAICKAIVDVQGGKVGVDSDEGKGSTFWAWFPCEAEIEEADTEEETKAKPADEISGLLMNKPDVPQADGVRRKSILVAEDIDSNFMLVKAILKNVELTRAITGKEAVELAAAHHYDAILMDMKMPVMNGIEATRKIRAFDKTTPIIAVTANAFDSDRVEAMKAGCDAFVTKPVKKKELEDMLRV</sequence>
<keyword evidence="5" id="KW-0418">Kinase</keyword>
<feature type="transmembrane region" description="Helical" evidence="8">
    <location>
        <begin position="250"/>
        <end position="273"/>
    </location>
</feature>
<dbReference type="CDD" id="cd17546">
    <property type="entry name" value="REC_hyHK_CKI1_RcsC-like"/>
    <property type="match status" value="1"/>
</dbReference>
<evidence type="ECO:0000259" key="11">
    <source>
        <dbReference type="PROSITE" id="PS50113"/>
    </source>
</evidence>
<comment type="catalytic activity">
    <reaction evidence="1">
        <text>ATP + protein L-histidine = ADP + protein N-phospho-L-histidine.</text>
        <dbReference type="EC" id="2.7.13.3"/>
    </reaction>
</comment>
<dbReference type="InterPro" id="IPR036097">
    <property type="entry name" value="HisK_dim/P_sf"/>
</dbReference>
<name>A0A6H0KW83_9BACE</name>